<dbReference type="EC" id="4.1.1.45" evidence="4 11"/>
<keyword evidence="8" id="KW-0862">Zinc</keyword>
<sequence length="375" mass="42961">MDLSSPLARIDIHTHILPRELSKNAQKYLELRSRADGDPRLDMYKNGKFFRTIEPNCFDIDVRLHEMNEKNISMQVLSTIPVLFNYSCENFENVLQLSRELNDHISLLCKQHPTRFIGLGTVPLQAPSLAIDELRRCVNELGLKGVQIGTHVNDWNLDNENLDQFWREAEKLDACIFVHPWDMPVGKRYEAYWMPWLCGMPFETTSAICTILMGGVLEKYPKLRLAFAHGGGSFPFTIGRIDHGHECRPDLCAHNNSNKPSSYIGRFSVDSLVHDSHALKYLVETMNENCVMLGSDCPFPLGEDKPDRKAAVEFLKRTLFHPGKTKCEEQKREASEKYEERCEPSINKITGSRYCPDIKTWTAFQNYEIGSGMGR</sequence>
<evidence type="ECO:0000256" key="10">
    <source>
        <dbReference type="ARBA" id="ARBA00031120"/>
    </source>
</evidence>
<evidence type="ECO:0000313" key="14">
    <source>
        <dbReference type="Proteomes" id="UP000663881"/>
    </source>
</evidence>
<dbReference type="SUPFAM" id="SSF51556">
    <property type="entry name" value="Metallo-dependent hydrolases"/>
    <property type="match status" value="1"/>
</dbReference>
<dbReference type="Pfam" id="PF04909">
    <property type="entry name" value="Amidohydro_2"/>
    <property type="match status" value="1"/>
</dbReference>
<evidence type="ECO:0000256" key="7">
    <source>
        <dbReference type="ARBA" id="ARBA00022793"/>
    </source>
</evidence>
<dbReference type="GO" id="GO:1904985">
    <property type="term" value="P:negative regulation of quinolinate biosynthetic process"/>
    <property type="evidence" value="ECO:0007669"/>
    <property type="project" value="UniProtKB-UniRule"/>
</dbReference>
<gene>
    <name evidence="13" type="ORF">OKA104_LOCUS14684</name>
</gene>
<dbReference type="UniPathway" id="UPA00270"/>
<comment type="function">
    <text evidence="11">Converts alpha-amino-beta-carboxymuconate-epsilon-semialdehyde (ACMS) to alpha-aminomuconate semialdehyde (AMS).</text>
</comment>
<evidence type="ECO:0000256" key="8">
    <source>
        <dbReference type="ARBA" id="ARBA00022833"/>
    </source>
</evidence>
<protein>
    <recommendedName>
        <fullName evidence="5 11">2-amino-3-carboxymuconate-6-semialdehyde decarboxylase</fullName>
        <ecNumber evidence="4 11">4.1.1.45</ecNumber>
    </recommendedName>
    <alternativeName>
        <fullName evidence="10 11">Picolinate carboxylase</fullName>
    </alternativeName>
</protein>
<dbReference type="PANTHER" id="PTHR21240:SF27">
    <property type="entry name" value="2-AMINO-3-CARBOXYMUCONATE-6-SEMIALDEHYDE DECARBOXYLASE"/>
    <property type="match status" value="1"/>
</dbReference>
<evidence type="ECO:0000256" key="9">
    <source>
        <dbReference type="ARBA" id="ARBA00023239"/>
    </source>
</evidence>
<organism evidence="13 14">
    <name type="scientific">Adineta steineri</name>
    <dbReference type="NCBI Taxonomy" id="433720"/>
    <lineage>
        <taxon>Eukaryota</taxon>
        <taxon>Metazoa</taxon>
        <taxon>Spiralia</taxon>
        <taxon>Gnathifera</taxon>
        <taxon>Rotifera</taxon>
        <taxon>Eurotatoria</taxon>
        <taxon>Bdelloidea</taxon>
        <taxon>Adinetida</taxon>
        <taxon>Adinetidae</taxon>
        <taxon>Adineta</taxon>
    </lineage>
</organism>
<accession>A0A818X164</accession>
<evidence type="ECO:0000256" key="2">
    <source>
        <dbReference type="ARBA" id="ARBA00005871"/>
    </source>
</evidence>
<evidence type="ECO:0000256" key="6">
    <source>
        <dbReference type="ARBA" id="ARBA00022723"/>
    </source>
</evidence>
<comment type="catalytic activity">
    <reaction evidence="11">
        <text>2-amino-3-carboxymuconate 6-semialdehyde + H(+) = 2-aminomuconate 6-semialdehyde + CO2</text>
        <dbReference type="Rhea" id="RHEA:16557"/>
        <dbReference type="ChEBI" id="CHEBI:15378"/>
        <dbReference type="ChEBI" id="CHEBI:16526"/>
        <dbReference type="ChEBI" id="CHEBI:77634"/>
        <dbReference type="ChEBI" id="CHEBI:77803"/>
        <dbReference type="EC" id="4.1.1.45"/>
    </reaction>
</comment>
<evidence type="ECO:0000259" key="12">
    <source>
        <dbReference type="Pfam" id="PF04909"/>
    </source>
</evidence>
<dbReference type="InterPro" id="IPR032465">
    <property type="entry name" value="ACMSD"/>
</dbReference>
<dbReference type="Gene3D" id="3.20.20.140">
    <property type="entry name" value="Metal-dependent hydrolases"/>
    <property type="match status" value="1"/>
</dbReference>
<evidence type="ECO:0000256" key="1">
    <source>
        <dbReference type="ARBA" id="ARBA00005079"/>
    </source>
</evidence>
<keyword evidence="6" id="KW-0479">Metal-binding</keyword>
<evidence type="ECO:0000256" key="5">
    <source>
        <dbReference type="ARBA" id="ARBA00021214"/>
    </source>
</evidence>
<comment type="caution">
    <text evidence="13">The sequence shown here is derived from an EMBL/GenBank/DDBJ whole genome shotgun (WGS) entry which is preliminary data.</text>
</comment>
<dbReference type="GO" id="GO:0005829">
    <property type="term" value="C:cytosol"/>
    <property type="evidence" value="ECO:0007669"/>
    <property type="project" value="UniProtKB-UniRule"/>
</dbReference>
<comment type="pathway">
    <text evidence="1 11">Secondary metabolite metabolism; quinolate metabolism.</text>
</comment>
<dbReference type="Proteomes" id="UP000663881">
    <property type="component" value="Unassembled WGS sequence"/>
</dbReference>
<reference evidence="13" key="1">
    <citation type="submission" date="2021-02" db="EMBL/GenBank/DDBJ databases">
        <authorList>
            <person name="Nowell W R."/>
        </authorList>
    </citation>
    <scope>NUCLEOTIDE SEQUENCE</scope>
</reference>
<dbReference type="InterPro" id="IPR032466">
    <property type="entry name" value="Metal_Hydrolase"/>
</dbReference>
<dbReference type="GO" id="GO:0016787">
    <property type="term" value="F:hydrolase activity"/>
    <property type="evidence" value="ECO:0007669"/>
    <property type="project" value="InterPro"/>
</dbReference>
<comment type="subunit">
    <text evidence="3 11">Monomer.</text>
</comment>
<feature type="domain" description="Amidohydrolase-related" evidence="12">
    <location>
        <begin position="10"/>
        <end position="332"/>
    </location>
</feature>
<proteinExistence type="inferred from homology"/>
<evidence type="ECO:0000256" key="3">
    <source>
        <dbReference type="ARBA" id="ARBA00011245"/>
    </source>
</evidence>
<comment type="similarity">
    <text evidence="2">Belongs to the metallo-dependent hydrolases superfamily. ACMSD family.</text>
</comment>
<dbReference type="PANTHER" id="PTHR21240">
    <property type="entry name" value="2-AMINO-3-CARBOXYLMUCONATE-6-SEMIALDEHYDE DECARBOXYLASE"/>
    <property type="match status" value="1"/>
</dbReference>
<dbReference type="GO" id="GO:0001760">
    <property type="term" value="F:aminocarboxymuconate-semialdehyde decarboxylase activity"/>
    <property type="evidence" value="ECO:0007669"/>
    <property type="project" value="UniProtKB-UniRule"/>
</dbReference>
<dbReference type="GO" id="GO:0046872">
    <property type="term" value="F:metal ion binding"/>
    <property type="evidence" value="ECO:0007669"/>
    <property type="project" value="UniProtKB-KW"/>
</dbReference>
<dbReference type="GO" id="GO:0019748">
    <property type="term" value="P:secondary metabolic process"/>
    <property type="evidence" value="ECO:0007669"/>
    <property type="project" value="TreeGrafter"/>
</dbReference>
<dbReference type="EMBL" id="CAJOAY010000783">
    <property type="protein sequence ID" value="CAF3734142.1"/>
    <property type="molecule type" value="Genomic_DNA"/>
</dbReference>
<keyword evidence="7 11" id="KW-0210">Decarboxylase</keyword>
<evidence type="ECO:0000256" key="11">
    <source>
        <dbReference type="RuleBase" id="RU366045"/>
    </source>
</evidence>
<name>A0A818X164_9BILA</name>
<keyword evidence="9 11" id="KW-0456">Lyase</keyword>
<evidence type="ECO:0000256" key="4">
    <source>
        <dbReference type="ARBA" id="ARBA00012365"/>
    </source>
</evidence>
<evidence type="ECO:0000313" key="13">
    <source>
        <dbReference type="EMBL" id="CAF3734142.1"/>
    </source>
</evidence>
<dbReference type="AlphaFoldDB" id="A0A818X164"/>
<dbReference type="InterPro" id="IPR006680">
    <property type="entry name" value="Amidohydro-rel"/>
</dbReference>